<dbReference type="PRINTS" id="PR00344">
    <property type="entry name" value="BCTRLSENSOR"/>
</dbReference>
<name>A0ABR7SZA3_HELCL</name>
<dbReference type="InterPro" id="IPR005467">
    <property type="entry name" value="His_kinase_dom"/>
</dbReference>
<dbReference type="EC" id="2.7.13.3" evidence="2"/>
<evidence type="ECO:0000256" key="1">
    <source>
        <dbReference type="ARBA" id="ARBA00000085"/>
    </source>
</evidence>
<reference evidence="7 8" key="1">
    <citation type="submission" date="2020-07" db="EMBL/GenBank/DDBJ databases">
        <title>Draft whole-genome sequence of Heliobacterium chlorum DSM 3682, type strain.</title>
        <authorList>
            <person name="Kyndt J.A."/>
            <person name="Meyer T.E."/>
            <person name="Imhoff J.F."/>
        </authorList>
    </citation>
    <scope>NUCLEOTIDE SEQUENCE [LARGE SCALE GENOMIC DNA]</scope>
    <source>
        <strain evidence="7 8">DSM 3682</strain>
    </source>
</reference>
<keyword evidence="4" id="KW-0902">Two-component regulatory system</keyword>
<evidence type="ECO:0000313" key="8">
    <source>
        <dbReference type="Proteomes" id="UP000617402"/>
    </source>
</evidence>
<dbReference type="RefSeq" id="WP_188038999.1">
    <property type="nucleotide sequence ID" value="NZ_JACVHF010000003.1"/>
</dbReference>
<protein>
    <recommendedName>
        <fullName evidence="2">histidine kinase</fullName>
        <ecNumber evidence="2">2.7.13.3</ecNumber>
    </recommendedName>
</protein>
<keyword evidence="5" id="KW-0175">Coiled coil</keyword>
<dbReference type="PANTHER" id="PTHR34220:SF7">
    <property type="entry name" value="SENSOR HISTIDINE KINASE YPDA"/>
    <property type="match status" value="1"/>
</dbReference>
<evidence type="ECO:0000256" key="4">
    <source>
        <dbReference type="ARBA" id="ARBA00023012"/>
    </source>
</evidence>
<sequence length="415" mass="46006">MEKYQDHLLNDIVDVGKLQEIQNKFAEATGLAAVIVDRDGRPVTEPSNFTPFCLYVRSTSEGLSRCMCSDDLGGRKAVTFQGAHVFRCHSGLTDVAAPIIVNGQYMGAFLAGQVVCADQDYDVYAEAVEKTRDLGLDREKVKETFAQLEVVPENKVKAAADLLYIMTNYIVEIGMVNIIQRQLMFQMKDKADLEKMLREAEIKALQSQINPHFLFNTLNTIARLALLEGATQTEEIVYALSDLLRHNLRNNRPMSILCNEVNYIQSYLSIQSARFGDRIGAAVDIPEELMDLQIPTMTLQPLVENAIIHGLEPKKGAGQISISAAEAQNRLLITIADTGIGIAADQVALIFDDGKKLNHHKHGQSHTTGLGIMNVHNRIQHYFGKEYGIELSGEPGKGTTARVYLPVSRKTEYPS</sequence>
<dbReference type="InterPro" id="IPR018771">
    <property type="entry name" value="PocR_dom"/>
</dbReference>
<accession>A0ABR7SZA3</accession>
<dbReference type="Pfam" id="PF10114">
    <property type="entry name" value="PocR"/>
    <property type="match status" value="1"/>
</dbReference>
<dbReference type="PROSITE" id="PS50109">
    <property type="entry name" value="HIS_KIN"/>
    <property type="match status" value="1"/>
</dbReference>
<evidence type="ECO:0000259" key="6">
    <source>
        <dbReference type="PROSITE" id="PS50109"/>
    </source>
</evidence>
<dbReference type="Gene3D" id="3.30.565.10">
    <property type="entry name" value="Histidine kinase-like ATPase, C-terminal domain"/>
    <property type="match status" value="1"/>
</dbReference>
<dbReference type="PANTHER" id="PTHR34220">
    <property type="entry name" value="SENSOR HISTIDINE KINASE YPDA"/>
    <property type="match status" value="1"/>
</dbReference>
<feature type="domain" description="Histidine kinase" evidence="6">
    <location>
        <begin position="299"/>
        <end position="409"/>
    </location>
</feature>
<dbReference type="InterPro" id="IPR010559">
    <property type="entry name" value="Sig_transdc_His_kin_internal"/>
</dbReference>
<gene>
    <name evidence="7" type="ORF">H1S01_04970</name>
</gene>
<dbReference type="Pfam" id="PF06580">
    <property type="entry name" value="His_kinase"/>
    <property type="match status" value="1"/>
</dbReference>
<comment type="caution">
    <text evidence="7">The sequence shown here is derived from an EMBL/GenBank/DDBJ whole genome shotgun (WGS) entry which is preliminary data.</text>
</comment>
<dbReference type="InterPro" id="IPR036890">
    <property type="entry name" value="HATPase_C_sf"/>
</dbReference>
<dbReference type="Proteomes" id="UP000617402">
    <property type="component" value="Unassembled WGS sequence"/>
</dbReference>
<dbReference type="SMART" id="SM00387">
    <property type="entry name" value="HATPase_c"/>
    <property type="match status" value="1"/>
</dbReference>
<keyword evidence="3" id="KW-0418">Kinase</keyword>
<comment type="catalytic activity">
    <reaction evidence="1">
        <text>ATP + protein L-histidine = ADP + protein N-phospho-L-histidine.</text>
        <dbReference type="EC" id="2.7.13.3"/>
    </reaction>
</comment>
<organism evidence="7 8">
    <name type="scientific">Heliobacterium chlorum</name>
    <dbReference type="NCBI Taxonomy" id="2698"/>
    <lineage>
        <taxon>Bacteria</taxon>
        <taxon>Bacillati</taxon>
        <taxon>Bacillota</taxon>
        <taxon>Clostridia</taxon>
        <taxon>Eubacteriales</taxon>
        <taxon>Heliobacteriaceae</taxon>
        <taxon>Heliobacterium</taxon>
    </lineage>
</organism>
<evidence type="ECO:0000256" key="3">
    <source>
        <dbReference type="ARBA" id="ARBA00022777"/>
    </source>
</evidence>
<dbReference type="Pfam" id="PF02518">
    <property type="entry name" value="HATPase_c"/>
    <property type="match status" value="1"/>
</dbReference>
<dbReference type="InterPro" id="IPR003594">
    <property type="entry name" value="HATPase_dom"/>
</dbReference>
<dbReference type="InterPro" id="IPR004358">
    <property type="entry name" value="Sig_transdc_His_kin-like_C"/>
</dbReference>
<feature type="coiled-coil region" evidence="5">
    <location>
        <begin position="183"/>
        <end position="210"/>
    </location>
</feature>
<evidence type="ECO:0000256" key="2">
    <source>
        <dbReference type="ARBA" id="ARBA00012438"/>
    </source>
</evidence>
<evidence type="ECO:0000256" key="5">
    <source>
        <dbReference type="SAM" id="Coils"/>
    </source>
</evidence>
<keyword evidence="3" id="KW-0808">Transferase</keyword>
<dbReference type="InterPro" id="IPR050640">
    <property type="entry name" value="Bact_2-comp_sensor_kinase"/>
</dbReference>
<dbReference type="SUPFAM" id="SSF55874">
    <property type="entry name" value="ATPase domain of HSP90 chaperone/DNA topoisomerase II/histidine kinase"/>
    <property type="match status" value="1"/>
</dbReference>
<proteinExistence type="predicted"/>
<dbReference type="EMBL" id="JACVHF010000003">
    <property type="protein sequence ID" value="MBC9783860.1"/>
    <property type="molecule type" value="Genomic_DNA"/>
</dbReference>
<keyword evidence="8" id="KW-1185">Reference proteome</keyword>
<evidence type="ECO:0000313" key="7">
    <source>
        <dbReference type="EMBL" id="MBC9783860.1"/>
    </source>
</evidence>